<reference evidence="2" key="1">
    <citation type="journal article" date="2019" name="Int. J. Syst. Evol. Microbiol.">
        <title>The Global Catalogue of Microorganisms (GCM) 10K type strain sequencing project: providing services to taxonomists for standard genome sequencing and annotation.</title>
        <authorList>
            <consortium name="The Broad Institute Genomics Platform"/>
            <consortium name="The Broad Institute Genome Sequencing Center for Infectious Disease"/>
            <person name="Wu L."/>
            <person name="Ma J."/>
        </authorList>
    </citation>
    <scope>NUCLEOTIDE SEQUENCE [LARGE SCALE GENOMIC DNA]</scope>
    <source>
        <strain evidence="2">JCM 17924</strain>
    </source>
</reference>
<dbReference type="EMBL" id="BAABHA010000001">
    <property type="protein sequence ID" value="GAA4373594.1"/>
    <property type="molecule type" value="Genomic_DNA"/>
</dbReference>
<dbReference type="InterPro" id="IPR000408">
    <property type="entry name" value="Reg_chr_condens"/>
</dbReference>
<dbReference type="PANTHER" id="PTHR45982">
    <property type="entry name" value="REGULATOR OF CHROMOSOME CONDENSATION"/>
    <property type="match status" value="1"/>
</dbReference>
<dbReference type="InterPro" id="IPR009091">
    <property type="entry name" value="RCC1/BLIP-II"/>
</dbReference>
<proteinExistence type="predicted"/>
<dbReference type="SUPFAM" id="SSF50985">
    <property type="entry name" value="RCC1/BLIP-II"/>
    <property type="match status" value="1"/>
</dbReference>
<keyword evidence="2" id="KW-1185">Reference proteome</keyword>
<sequence>MPAQVGTATNWAQVSTGSSHTLAVRADGTLWAWGSNSIGQLGDGTTTDANRFDRVSPLLSALPLPVALVSFTAGRDGQQVRLR</sequence>
<dbReference type="Gene3D" id="2.130.10.30">
    <property type="entry name" value="Regulator of chromosome condensation 1/beta-lactamase-inhibitor protein II"/>
    <property type="match status" value="1"/>
</dbReference>
<dbReference type="InterPro" id="IPR051553">
    <property type="entry name" value="Ran_GTPase-activating"/>
</dbReference>
<name>A0ABP8IUV3_9BACT</name>
<organism evidence="1 2">
    <name type="scientific">Hymenobacter koreensis</name>
    <dbReference type="NCBI Taxonomy" id="1084523"/>
    <lineage>
        <taxon>Bacteria</taxon>
        <taxon>Pseudomonadati</taxon>
        <taxon>Bacteroidota</taxon>
        <taxon>Cytophagia</taxon>
        <taxon>Cytophagales</taxon>
        <taxon>Hymenobacteraceae</taxon>
        <taxon>Hymenobacter</taxon>
    </lineage>
</organism>
<dbReference type="PANTHER" id="PTHR45982:SF1">
    <property type="entry name" value="REGULATOR OF CHROMOSOME CONDENSATION"/>
    <property type="match status" value="1"/>
</dbReference>
<evidence type="ECO:0000313" key="1">
    <source>
        <dbReference type="EMBL" id="GAA4373594.1"/>
    </source>
</evidence>
<accession>A0ABP8IUV3</accession>
<evidence type="ECO:0000313" key="2">
    <source>
        <dbReference type="Proteomes" id="UP001500454"/>
    </source>
</evidence>
<dbReference type="Proteomes" id="UP001500454">
    <property type="component" value="Unassembled WGS sequence"/>
</dbReference>
<dbReference type="Pfam" id="PF13540">
    <property type="entry name" value="RCC1_2"/>
    <property type="match status" value="1"/>
</dbReference>
<dbReference type="PROSITE" id="PS00626">
    <property type="entry name" value="RCC1_2"/>
    <property type="match status" value="1"/>
</dbReference>
<dbReference type="PROSITE" id="PS50012">
    <property type="entry name" value="RCC1_3"/>
    <property type="match status" value="1"/>
</dbReference>
<gene>
    <name evidence="1" type="ORF">GCM10023186_04360</name>
</gene>
<evidence type="ECO:0008006" key="3">
    <source>
        <dbReference type="Google" id="ProtNLM"/>
    </source>
</evidence>
<comment type="caution">
    <text evidence="1">The sequence shown here is derived from an EMBL/GenBank/DDBJ whole genome shotgun (WGS) entry which is preliminary data.</text>
</comment>
<protein>
    <recommendedName>
        <fullName evidence="3">Chromosome condensation regulator RCC1</fullName>
    </recommendedName>
</protein>